<dbReference type="PROSITE" id="PS50011">
    <property type="entry name" value="PROTEIN_KINASE_DOM"/>
    <property type="match status" value="1"/>
</dbReference>
<dbReference type="InterPro" id="IPR011009">
    <property type="entry name" value="Kinase-like_dom_sf"/>
</dbReference>
<dbReference type="Proteomes" id="UP000267164">
    <property type="component" value="Chromosome"/>
</dbReference>
<dbReference type="SMART" id="SM00220">
    <property type="entry name" value="S_TKc"/>
    <property type="match status" value="1"/>
</dbReference>
<reference evidence="13 14" key="1">
    <citation type="submission" date="2018-09" db="EMBL/GenBank/DDBJ databases">
        <title>Nocardia yunnanensis sp. nov., an actinomycete isolated from a soil sample.</title>
        <authorList>
            <person name="Zhang J."/>
        </authorList>
    </citation>
    <scope>NUCLEOTIDE SEQUENCE [LARGE SCALE GENOMIC DNA]</scope>
    <source>
        <strain evidence="13 14">CFHS0054</strain>
    </source>
</reference>
<keyword evidence="2" id="KW-0723">Serine/threonine-protein kinase</keyword>
<evidence type="ECO:0000259" key="12">
    <source>
        <dbReference type="PROSITE" id="PS50011"/>
    </source>
</evidence>
<organism evidence="13 14">
    <name type="scientific">Nocardia yunnanensis</name>
    <dbReference type="NCBI Taxonomy" id="2382165"/>
    <lineage>
        <taxon>Bacteria</taxon>
        <taxon>Bacillati</taxon>
        <taxon>Actinomycetota</taxon>
        <taxon>Actinomycetes</taxon>
        <taxon>Mycobacteriales</taxon>
        <taxon>Nocardiaceae</taxon>
        <taxon>Nocardia</taxon>
    </lineage>
</organism>
<dbReference type="EC" id="2.7.11.1" evidence="1"/>
<dbReference type="PANTHER" id="PTHR43289">
    <property type="entry name" value="MITOGEN-ACTIVATED PROTEIN KINASE KINASE KINASE 20-RELATED"/>
    <property type="match status" value="1"/>
</dbReference>
<evidence type="ECO:0000256" key="2">
    <source>
        <dbReference type="ARBA" id="ARBA00022527"/>
    </source>
</evidence>
<dbReference type="EMBL" id="CP032568">
    <property type="protein sequence ID" value="AYF75920.1"/>
    <property type="molecule type" value="Genomic_DNA"/>
</dbReference>
<keyword evidence="5 10" id="KW-0547">Nucleotide-binding</keyword>
<keyword evidence="7 10" id="KW-0067">ATP-binding</keyword>
<dbReference type="InterPro" id="IPR000719">
    <property type="entry name" value="Prot_kinase_dom"/>
</dbReference>
<keyword evidence="3" id="KW-0808">Transferase</keyword>
<comment type="catalytic activity">
    <reaction evidence="8">
        <text>L-threonyl-[protein] + ATP = O-phospho-L-threonyl-[protein] + ADP + H(+)</text>
        <dbReference type="Rhea" id="RHEA:46608"/>
        <dbReference type="Rhea" id="RHEA-COMP:11060"/>
        <dbReference type="Rhea" id="RHEA-COMP:11605"/>
        <dbReference type="ChEBI" id="CHEBI:15378"/>
        <dbReference type="ChEBI" id="CHEBI:30013"/>
        <dbReference type="ChEBI" id="CHEBI:30616"/>
        <dbReference type="ChEBI" id="CHEBI:61977"/>
        <dbReference type="ChEBI" id="CHEBI:456216"/>
        <dbReference type="EC" id="2.7.11.1"/>
    </reaction>
</comment>
<dbReference type="InterPro" id="IPR017441">
    <property type="entry name" value="Protein_kinase_ATP_BS"/>
</dbReference>
<feature type="binding site" evidence="10">
    <location>
        <position position="43"/>
    </location>
    <ligand>
        <name>ATP</name>
        <dbReference type="ChEBI" id="CHEBI:30616"/>
    </ligand>
</feature>
<dbReference type="Pfam" id="PF00069">
    <property type="entry name" value="Pkinase"/>
    <property type="match status" value="1"/>
</dbReference>
<protein>
    <recommendedName>
        <fullName evidence="1">non-specific serine/threonine protein kinase</fullName>
        <ecNumber evidence="1">2.7.11.1</ecNumber>
    </recommendedName>
</protein>
<comment type="catalytic activity">
    <reaction evidence="9">
        <text>L-seryl-[protein] + ATP = O-phospho-L-seryl-[protein] + ADP + H(+)</text>
        <dbReference type="Rhea" id="RHEA:17989"/>
        <dbReference type="Rhea" id="RHEA-COMP:9863"/>
        <dbReference type="Rhea" id="RHEA-COMP:11604"/>
        <dbReference type="ChEBI" id="CHEBI:15378"/>
        <dbReference type="ChEBI" id="CHEBI:29999"/>
        <dbReference type="ChEBI" id="CHEBI:30616"/>
        <dbReference type="ChEBI" id="CHEBI:83421"/>
        <dbReference type="ChEBI" id="CHEBI:456216"/>
        <dbReference type="EC" id="2.7.11.1"/>
    </reaction>
</comment>
<dbReference type="RefSeq" id="WP_120738912.1">
    <property type="nucleotide sequence ID" value="NZ_CP032568.1"/>
</dbReference>
<feature type="region of interest" description="Disordered" evidence="11">
    <location>
        <begin position="129"/>
        <end position="170"/>
    </location>
</feature>
<sequence>MSATLRPGEYFAGYQILCKLGAGGMGAVYQARDRDLPRFVALKLLSVPGGGEADHRVRFRREADTVARLSHPNIVTVYARGEDDDRLWIAMTFVDGSDVARALREGPLPPARAVRILAETAAWPRVRPLTPARHRDPSAPPPRAGRPHHLPQCSGFRRSPGLRRRIPGMWGSESARRQRILGGAVPPRGSLSASALVTLLAVVAYFVVRVGDGHPTVTPVTTDVAIPTTTVAQPTTVVTTTQDLPPSATEVTTVVQKTTQPQANWVEVPDVVGSPIATAKAQLEKAGFVVQEAQKVDKGRRAESRGGRFGRRGFHDHARRRRAQFVDAGELISPRRRCRLPRFRRRPWWRAG</sequence>
<dbReference type="PANTHER" id="PTHR43289:SF6">
    <property type="entry name" value="SERINE_THREONINE-PROTEIN KINASE NEKL-3"/>
    <property type="match status" value="1"/>
</dbReference>
<dbReference type="GO" id="GO:0004674">
    <property type="term" value="F:protein serine/threonine kinase activity"/>
    <property type="evidence" value="ECO:0007669"/>
    <property type="project" value="UniProtKB-KW"/>
</dbReference>
<dbReference type="Gene3D" id="3.30.10.20">
    <property type="match status" value="1"/>
</dbReference>
<keyword evidence="4" id="KW-0677">Repeat</keyword>
<proteinExistence type="predicted"/>
<evidence type="ECO:0000256" key="4">
    <source>
        <dbReference type="ARBA" id="ARBA00022737"/>
    </source>
</evidence>
<dbReference type="KEGG" id="nyu:D7D52_21090"/>
<evidence type="ECO:0000256" key="11">
    <source>
        <dbReference type="SAM" id="MobiDB-lite"/>
    </source>
</evidence>
<evidence type="ECO:0000313" key="13">
    <source>
        <dbReference type="EMBL" id="AYF75920.1"/>
    </source>
</evidence>
<dbReference type="SUPFAM" id="SSF56112">
    <property type="entry name" value="Protein kinase-like (PK-like)"/>
    <property type="match status" value="1"/>
</dbReference>
<evidence type="ECO:0000256" key="9">
    <source>
        <dbReference type="ARBA" id="ARBA00048679"/>
    </source>
</evidence>
<feature type="domain" description="Protein kinase" evidence="12">
    <location>
        <begin position="14"/>
        <end position="352"/>
    </location>
</feature>
<evidence type="ECO:0000256" key="10">
    <source>
        <dbReference type="PROSITE-ProRule" id="PRU10141"/>
    </source>
</evidence>
<dbReference type="PROSITE" id="PS00107">
    <property type="entry name" value="PROTEIN_KINASE_ATP"/>
    <property type="match status" value="1"/>
</dbReference>
<dbReference type="Gene3D" id="3.30.200.20">
    <property type="entry name" value="Phosphorylase Kinase, domain 1"/>
    <property type="match status" value="1"/>
</dbReference>
<accession>A0A386ZEH2</accession>
<keyword evidence="14" id="KW-1185">Reference proteome</keyword>
<dbReference type="InterPro" id="IPR005543">
    <property type="entry name" value="PASTA_dom"/>
</dbReference>
<dbReference type="CDD" id="cd06577">
    <property type="entry name" value="PASTA_pknB"/>
    <property type="match status" value="1"/>
</dbReference>
<keyword evidence="6" id="KW-0418">Kinase</keyword>
<evidence type="ECO:0000256" key="7">
    <source>
        <dbReference type="ARBA" id="ARBA00022840"/>
    </source>
</evidence>
<evidence type="ECO:0000256" key="3">
    <source>
        <dbReference type="ARBA" id="ARBA00022679"/>
    </source>
</evidence>
<evidence type="ECO:0000313" key="14">
    <source>
        <dbReference type="Proteomes" id="UP000267164"/>
    </source>
</evidence>
<name>A0A386ZEH2_9NOCA</name>
<evidence type="ECO:0000256" key="6">
    <source>
        <dbReference type="ARBA" id="ARBA00022777"/>
    </source>
</evidence>
<gene>
    <name evidence="13" type="ORF">D7D52_21090</name>
</gene>
<dbReference type="GO" id="GO:0005524">
    <property type="term" value="F:ATP binding"/>
    <property type="evidence" value="ECO:0007669"/>
    <property type="project" value="UniProtKB-UniRule"/>
</dbReference>
<dbReference type="AlphaFoldDB" id="A0A386ZEH2"/>
<evidence type="ECO:0000256" key="8">
    <source>
        <dbReference type="ARBA" id="ARBA00047899"/>
    </source>
</evidence>
<evidence type="ECO:0000256" key="1">
    <source>
        <dbReference type="ARBA" id="ARBA00012513"/>
    </source>
</evidence>
<dbReference type="OrthoDB" id="9762169at2"/>
<evidence type="ECO:0000256" key="5">
    <source>
        <dbReference type="ARBA" id="ARBA00022741"/>
    </source>
</evidence>